<organism evidence="1 2">
    <name type="scientific">Choristoneura fumiferana</name>
    <name type="common">Spruce budworm moth</name>
    <name type="synonym">Archips fumiferana</name>
    <dbReference type="NCBI Taxonomy" id="7141"/>
    <lineage>
        <taxon>Eukaryota</taxon>
        <taxon>Metazoa</taxon>
        <taxon>Ecdysozoa</taxon>
        <taxon>Arthropoda</taxon>
        <taxon>Hexapoda</taxon>
        <taxon>Insecta</taxon>
        <taxon>Pterygota</taxon>
        <taxon>Neoptera</taxon>
        <taxon>Endopterygota</taxon>
        <taxon>Lepidoptera</taxon>
        <taxon>Glossata</taxon>
        <taxon>Ditrysia</taxon>
        <taxon>Tortricoidea</taxon>
        <taxon>Tortricidae</taxon>
        <taxon>Tortricinae</taxon>
        <taxon>Choristoneura</taxon>
    </lineage>
</organism>
<dbReference type="Proteomes" id="UP001064048">
    <property type="component" value="Chromosome Z"/>
</dbReference>
<comment type="caution">
    <text evidence="1">The sequence shown here is derived from an EMBL/GenBank/DDBJ whole genome shotgun (WGS) entry which is preliminary data.</text>
</comment>
<evidence type="ECO:0000313" key="1">
    <source>
        <dbReference type="EMBL" id="KAI8429523.1"/>
    </source>
</evidence>
<keyword evidence="2" id="KW-1185">Reference proteome</keyword>
<evidence type="ECO:0000313" key="2">
    <source>
        <dbReference type="Proteomes" id="UP001064048"/>
    </source>
</evidence>
<accession>A0ACC0JZI5</accession>
<dbReference type="EMBL" id="CM046131">
    <property type="protein sequence ID" value="KAI8429523.1"/>
    <property type="molecule type" value="Genomic_DNA"/>
</dbReference>
<reference evidence="1 2" key="1">
    <citation type="journal article" date="2022" name="Genome Biol. Evol.">
        <title>The Spruce Budworm Genome: Reconstructing the Evolutionary History of Antifreeze Proteins.</title>
        <authorList>
            <person name="Beliveau C."/>
            <person name="Gagne P."/>
            <person name="Picq S."/>
            <person name="Vernygora O."/>
            <person name="Keeling C.I."/>
            <person name="Pinkney K."/>
            <person name="Doucet D."/>
            <person name="Wen F."/>
            <person name="Johnston J.S."/>
            <person name="Maaroufi H."/>
            <person name="Boyle B."/>
            <person name="Laroche J."/>
            <person name="Dewar K."/>
            <person name="Juretic N."/>
            <person name="Blackburn G."/>
            <person name="Nisole A."/>
            <person name="Brunet B."/>
            <person name="Brandao M."/>
            <person name="Lumley L."/>
            <person name="Duan J."/>
            <person name="Quan G."/>
            <person name="Lucarotti C.J."/>
            <person name="Roe A.D."/>
            <person name="Sperling F.A.H."/>
            <person name="Levesque R.C."/>
            <person name="Cusson M."/>
        </authorList>
    </citation>
    <scope>NUCLEOTIDE SEQUENCE [LARGE SCALE GENOMIC DNA]</scope>
    <source>
        <strain evidence="1">Glfc:IPQL:Cfum</strain>
    </source>
</reference>
<protein>
    <submittedName>
        <fullName evidence="1">Uncharacterized protein</fullName>
    </submittedName>
</protein>
<proteinExistence type="predicted"/>
<gene>
    <name evidence="1" type="ORF">MSG28_000156</name>
</gene>
<name>A0ACC0JZI5_CHOFU</name>
<sequence length="297" mass="32437">MLNRSNMNISPNSSLMQRTLDLQYENKKRASSLKWSVINGVLFVVFVYDLSCKCPGYTSAFHYAEYALALLLGTKSSPSNRSMDTSELSISLSPRGWRNPEAGSRSASASPPEPLSYSRIDSNADKFIADSSSLSDYLKSYEERSFLESTLNTSGSPPVPVPHYHLASIDTGVCGAVAPEHEDCRLRIAGGGTAVSGSVPRPEIHPRSRRMPQQLQMERRRADHDDSKPTGREIVPTFGYVLGRAAAGRRGGAGLLHGARVQRGRAARARTRSPCTGSALDRRTTCWRGDDTIEVSC</sequence>